<reference evidence="2" key="2">
    <citation type="submission" date="2017-02" db="UniProtKB">
        <authorList>
            <consortium name="WormBaseParasite"/>
        </authorList>
    </citation>
    <scope>IDENTIFICATION</scope>
</reference>
<dbReference type="GO" id="GO:0000175">
    <property type="term" value="F:3'-5'-RNA exonuclease activity"/>
    <property type="evidence" value="ECO:0007669"/>
    <property type="project" value="TreeGrafter"/>
</dbReference>
<keyword evidence="1" id="KW-1185">Reference proteome</keyword>
<accession>A0A0K0DJ13</accession>
<dbReference type="AlphaFoldDB" id="A0A0K0DJ13"/>
<name>A0A0K0DJ13_ANGCA</name>
<sequence>MNISGQILRIRSKETRQEFIFVNTHLLLDPSRGDIKLGQLAMLIANIEDELSKSRCPVILCGDFNIEPHSYIYKYIIESSVCLQGLYCSELSGQGLFGGPYVEADRILPPVTNIGRDSMFINNEAYREPDNADYFTHPLRLASVYRHVSVNGEKEISTFHKEVANPDYLFYSVTQKLTTDSVSLHLLFSFPFKSSLVQEAIPRFQNTLVHEDPELRLLRRLSLPDIPTLRKNCGPWPNRYVPSDHVPLVADFILSNSEICSIPN</sequence>
<dbReference type="Proteomes" id="UP000035642">
    <property type="component" value="Unassembled WGS sequence"/>
</dbReference>
<dbReference type="PANTHER" id="PTHR12121:SF34">
    <property type="entry name" value="PROTEIN ANGEL"/>
    <property type="match status" value="1"/>
</dbReference>
<reference evidence="1" key="1">
    <citation type="submission" date="2012-09" db="EMBL/GenBank/DDBJ databases">
        <authorList>
            <person name="Martin A.A."/>
        </authorList>
    </citation>
    <scope>NUCLEOTIDE SEQUENCE</scope>
</reference>
<dbReference type="InterPro" id="IPR036691">
    <property type="entry name" value="Endo/exonu/phosph_ase_sf"/>
</dbReference>
<dbReference type="Gene3D" id="3.60.10.10">
    <property type="entry name" value="Endonuclease/exonuclease/phosphatase"/>
    <property type="match status" value="1"/>
</dbReference>
<proteinExistence type="predicted"/>
<dbReference type="WBParaSite" id="ACAC_0001135101-mRNA-1">
    <property type="protein sequence ID" value="ACAC_0001135101-mRNA-1"/>
    <property type="gene ID" value="ACAC_0001135101"/>
</dbReference>
<dbReference type="SUPFAM" id="SSF56219">
    <property type="entry name" value="DNase I-like"/>
    <property type="match status" value="1"/>
</dbReference>
<evidence type="ECO:0000313" key="2">
    <source>
        <dbReference type="WBParaSite" id="ACAC_0001135101-mRNA-1"/>
    </source>
</evidence>
<organism evidence="1 2">
    <name type="scientific">Angiostrongylus cantonensis</name>
    <name type="common">Rat lungworm</name>
    <dbReference type="NCBI Taxonomy" id="6313"/>
    <lineage>
        <taxon>Eukaryota</taxon>
        <taxon>Metazoa</taxon>
        <taxon>Ecdysozoa</taxon>
        <taxon>Nematoda</taxon>
        <taxon>Chromadorea</taxon>
        <taxon>Rhabditida</taxon>
        <taxon>Rhabditina</taxon>
        <taxon>Rhabditomorpha</taxon>
        <taxon>Strongyloidea</taxon>
        <taxon>Metastrongylidae</taxon>
        <taxon>Angiostrongylus</taxon>
    </lineage>
</organism>
<protein>
    <submittedName>
        <fullName evidence="2">Endo/exonuclease/phosphatase domain-containing protein</fullName>
    </submittedName>
</protein>
<evidence type="ECO:0000313" key="1">
    <source>
        <dbReference type="Proteomes" id="UP000035642"/>
    </source>
</evidence>
<dbReference type="InterPro" id="IPR050410">
    <property type="entry name" value="CCR4/nocturin_mRNA_transcr"/>
</dbReference>
<dbReference type="PANTHER" id="PTHR12121">
    <property type="entry name" value="CARBON CATABOLITE REPRESSOR PROTEIN 4"/>
    <property type="match status" value="1"/>
</dbReference>